<accession>A0A1H5LWK8</accession>
<keyword evidence="2" id="KW-0238">DNA-binding</keyword>
<gene>
    <name evidence="2" type="ORF">SAMN04490194_4265</name>
</gene>
<evidence type="ECO:0000313" key="3">
    <source>
        <dbReference type="Proteomes" id="UP000198985"/>
    </source>
</evidence>
<dbReference type="GO" id="GO:0003677">
    <property type="term" value="F:DNA binding"/>
    <property type="evidence" value="ECO:0007669"/>
    <property type="project" value="UniProtKB-KW"/>
</dbReference>
<dbReference type="EMBL" id="FNTY01000002">
    <property type="protein sequence ID" value="SEE81473.1"/>
    <property type="molecule type" value="Genomic_DNA"/>
</dbReference>
<dbReference type="InterPro" id="IPR057727">
    <property type="entry name" value="WCX_dom"/>
</dbReference>
<evidence type="ECO:0000259" key="1">
    <source>
        <dbReference type="Pfam" id="PF25583"/>
    </source>
</evidence>
<dbReference type="Pfam" id="PF25583">
    <property type="entry name" value="WCX"/>
    <property type="match status" value="1"/>
</dbReference>
<dbReference type="Proteomes" id="UP000198985">
    <property type="component" value="Unassembled WGS sequence"/>
</dbReference>
<dbReference type="AlphaFoldDB" id="A0A1H5LWK8"/>
<name>A0A1H5LWK8_9PSED</name>
<dbReference type="PANTHER" id="PTHR34580">
    <property type="match status" value="1"/>
</dbReference>
<dbReference type="PANTHER" id="PTHR34580:SF1">
    <property type="entry name" value="PROTEIN PAFC"/>
    <property type="match status" value="1"/>
</dbReference>
<organism evidence="2 3">
    <name type="scientific">Pseudomonas migulae</name>
    <dbReference type="NCBI Taxonomy" id="78543"/>
    <lineage>
        <taxon>Bacteria</taxon>
        <taxon>Pseudomonadati</taxon>
        <taxon>Pseudomonadota</taxon>
        <taxon>Gammaproteobacteria</taxon>
        <taxon>Pseudomonadales</taxon>
        <taxon>Pseudomonadaceae</taxon>
        <taxon>Pseudomonas</taxon>
    </lineage>
</organism>
<dbReference type="PROSITE" id="PS52050">
    <property type="entry name" value="WYL"/>
    <property type="match status" value="1"/>
</dbReference>
<proteinExistence type="predicted"/>
<sequence>MKSNRVTSCPYRKKMINRAHRRDYLRQILLAAGKSVSTAYLHKRLVGWVSRNGDGSDVHHERTTRRDLKVLKELHYVESEAGEDDKRELFWKAVGRSHSLVLSPSDAMSLTSIFQHAERFGLQSATEELKGLRHYAELVMQDGCERKLDFTKRITSGTRFTVLQPGKHNPEHLKCLQTAIMKDTPLEVGYLPRDADGVECIYQLKPLGLSHQDSNIYLSAYVVEEKWLGKEPDPELPRGKYSSNGPNKLCALMLHRITKVEPGKRNINDPEGYDVLSDEAQKDLVSVYTPPQLTRLLLSDNLYNRLAENPLEKDQKLEPFGNKWLLTCKTRDSQGLRLFLMANAADIEVLEPITLRDHIRQMLIAAVRTYQQ</sequence>
<reference evidence="2 3" key="1">
    <citation type="submission" date="2016-10" db="EMBL/GenBank/DDBJ databases">
        <authorList>
            <person name="de Groot N.N."/>
        </authorList>
    </citation>
    <scope>NUCLEOTIDE SEQUENCE [LARGE SCALE GENOMIC DNA]</scope>
    <source>
        <strain evidence="2 3">BS3662</strain>
    </source>
</reference>
<evidence type="ECO:0000313" key="2">
    <source>
        <dbReference type="EMBL" id="SEE81473.1"/>
    </source>
</evidence>
<dbReference type="InterPro" id="IPR051534">
    <property type="entry name" value="CBASS_pafABC_assoc_protein"/>
</dbReference>
<feature type="domain" description="WCX" evidence="1">
    <location>
        <begin position="294"/>
        <end position="363"/>
    </location>
</feature>
<protein>
    <submittedName>
        <fullName evidence="2">Predicted DNA-binding transcriptional regulator YafY, contains an HTH and WYL domains</fullName>
    </submittedName>
</protein>